<organism evidence="6 7">
    <name type="scientific">Candidatus Andeanibacterium colombiense</name>
    <dbReference type="NCBI Taxonomy" id="3121345"/>
    <lineage>
        <taxon>Bacteria</taxon>
        <taxon>Pseudomonadati</taxon>
        <taxon>Pseudomonadota</taxon>
        <taxon>Alphaproteobacteria</taxon>
        <taxon>Sphingomonadales</taxon>
        <taxon>Sphingomonadaceae</taxon>
        <taxon>Candidatus Andeanibacterium</taxon>
    </lineage>
</organism>
<evidence type="ECO:0000256" key="3">
    <source>
        <dbReference type="ARBA" id="ARBA00022989"/>
    </source>
</evidence>
<evidence type="ECO:0000256" key="1">
    <source>
        <dbReference type="ARBA" id="ARBA00022475"/>
    </source>
</evidence>
<dbReference type="PIRSF" id="PIRSF036466">
    <property type="entry name" value="UCP036466"/>
    <property type="match status" value="1"/>
</dbReference>
<keyword evidence="3 5" id="KW-1133">Transmembrane helix</keyword>
<comment type="subcellular location">
    <subcellularLocation>
        <location evidence="5">Cell membrane</location>
        <topology evidence="5">Single-pass membrane protein</topology>
    </subcellularLocation>
</comment>
<reference evidence="6" key="1">
    <citation type="submission" date="2023-03" db="EMBL/GenBank/DDBJ databases">
        <title>Andean soil-derived lignocellulolytic bacterial consortium as a source of novel taxa and putative plastic-active enzymes.</title>
        <authorList>
            <person name="Diaz-Garcia L."/>
            <person name="Chuvochina M."/>
            <person name="Feuerriegel G."/>
            <person name="Bunk B."/>
            <person name="Sproer C."/>
            <person name="Streit W.R."/>
            <person name="Rodriguez L.M."/>
            <person name="Overmann J."/>
            <person name="Jimenez D.J."/>
        </authorList>
    </citation>
    <scope>NUCLEOTIDE SEQUENCE</scope>
    <source>
        <strain evidence="6">MAG 26</strain>
    </source>
</reference>
<dbReference type="EMBL" id="CP119316">
    <property type="protein sequence ID" value="WEK45763.1"/>
    <property type="molecule type" value="Genomic_DNA"/>
</dbReference>
<evidence type="ECO:0000256" key="2">
    <source>
        <dbReference type="ARBA" id="ARBA00022692"/>
    </source>
</evidence>
<protein>
    <recommendedName>
        <fullName evidence="5">UPF0391 membrane protein P0Y56_12080</fullName>
    </recommendedName>
</protein>
<feature type="transmembrane region" description="Helical" evidence="5">
    <location>
        <begin position="35"/>
        <end position="53"/>
    </location>
</feature>
<dbReference type="Proteomes" id="UP001218362">
    <property type="component" value="Chromosome"/>
</dbReference>
<comment type="similarity">
    <text evidence="5">Belongs to the UPF0391 family.</text>
</comment>
<accession>A0AAJ5X3F1</accession>
<proteinExistence type="inferred from homology"/>
<name>A0AAJ5X3F1_9SPHN</name>
<gene>
    <name evidence="6" type="ORF">P0Y56_12080</name>
</gene>
<evidence type="ECO:0000313" key="6">
    <source>
        <dbReference type="EMBL" id="WEK45763.1"/>
    </source>
</evidence>
<dbReference type="AlphaFoldDB" id="A0AAJ5X3F1"/>
<evidence type="ECO:0000313" key="7">
    <source>
        <dbReference type="Proteomes" id="UP001218362"/>
    </source>
</evidence>
<evidence type="ECO:0000256" key="4">
    <source>
        <dbReference type="ARBA" id="ARBA00023136"/>
    </source>
</evidence>
<dbReference type="KEGG" id="acob:P0Y56_12080"/>
<keyword evidence="4 5" id="KW-0472">Membrane</keyword>
<dbReference type="Pfam" id="PF07043">
    <property type="entry name" value="DUF1328"/>
    <property type="match status" value="1"/>
</dbReference>
<sequence length="57" mass="5739">MFKWALIFAVVAVVAALLGFGGIAGASAGIAKLLFFLGIALVAVFLLLGAFAAKKVT</sequence>
<dbReference type="GO" id="GO:0005886">
    <property type="term" value="C:plasma membrane"/>
    <property type="evidence" value="ECO:0007669"/>
    <property type="project" value="UniProtKB-SubCell"/>
</dbReference>
<dbReference type="HAMAP" id="MF_01361">
    <property type="entry name" value="UPF0391"/>
    <property type="match status" value="1"/>
</dbReference>
<dbReference type="InterPro" id="IPR009760">
    <property type="entry name" value="DUF1328"/>
</dbReference>
<keyword evidence="2 5" id="KW-0812">Transmembrane</keyword>
<keyword evidence="1 5" id="KW-1003">Cell membrane</keyword>
<evidence type="ECO:0000256" key="5">
    <source>
        <dbReference type="HAMAP-Rule" id="MF_01361"/>
    </source>
</evidence>